<name>A0ABR0ADT5_9CRUS</name>
<dbReference type="EMBL" id="JAOYFB010000037">
    <property type="protein sequence ID" value="KAK4023283.1"/>
    <property type="molecule type" value="Genomic_DNA"/>
</dbReference>
<sequence>MSDTDSEIKEPFFGFEHHYHLRNRSQQTDPEPVRPRLVRPVPRYPPNDAAKQRLEFDISPSEASTKTEMADNAALIAALQGFTTAVATDAAARQNQMAQLLQVIGGQQQNQAAMQAIVAAPPNAPVIRPSTVAVNSLPHFSGTASQWHAQTGQNHGTWPLWSAALVTNFSHTLSFLEWSLMVEARVQKPGESCLEYVLDKRRLCLRSPVPLPEADIIKALLRGLGNPIYIAALTAQLPVNFTDFVTRLRDLEQLGLSSVQMGIPAPPVTYTAPFNGTACPAPPVVAPPAPPAPNFAALFQNLGDRLVNQISASMSRLAVNPIAGGSRAGAPMPQRGPPQRLCYVCNRNGHIARDCPAKNDASARQRQWRP</sequence>
<keyword evidence="1" id="KW-0862">Zinc</keyword>
<dbReference type="InterPro" id="IPR001878">
    <property type="entry name" value="Znf_CCHC"/>
</dbReference>
<gene>
    <name evidence="4" type="ORF">OUZ56_008701</name>
</gene>
<keyword evidence="1" id="KW-0479">Metal-binding</keyword>
<reference evidence="4 5" key="1">
    <citation type="journal article" date="2023" name="Nucleic Acids Res.">
        <title>The hologenome of Daphnia magna reveals possible DNA methylation and microbiome-mediated evolution of the host genome.</title>
        <authorList>
            <person name="Chaturvedi A."/>
            <person name="Li X."/>
            <person name="Dhandapani V."/>
            <person name="Marshall H."/>
            <person name="Kissane S."/>
            <person name="Cuenca-Cambronero M."/>
            <person name="Asole G."/>
            <person name="Calvet F."/>
            <person name="Ruiz-Romero M."/>
            <person name="Marangio P."/>
            <person name="Guigo R."/>
            <person name="Rago D."/>
            <person name="Mirbahai L."/>
            <person name="Eastwood N."/>
            <person name="Colbourne J.K."/>
            <person name="Zhou J."/>
            <person name="Mallon E."/>
            <person name="Orsini L."/>
        </authorList>
    </citation>
    <scope>NUCLEOTIDE SEQUENCE [LARGE SCALE GENOMIC DNA]</scope>
    <source>
        <strain evidence="4">LRV0_1</strain>
    </source>
</reference>
<dbReference type="Proteomes" id="UP001234178">
    <property type="component" value="Unassembled WGS sequence"/>
</dbReference>
<protein>
    <recommendedName>
        <fullName evidence="3">CCHC-type domain-containing protein</fullName>
    </recommendedName>
</protein>
<keyword evidence="5" id="KW-1185">Reference proteome</keyword>
<keyword evidence="1" id="KW-0863">Zinc-finger</keyword>
<evidence type="ECO:0000313" key="4">
    <source>
        <dbReference type="EMBL" id="KAK4023283.1"/>
    </source>
</evidence>
<organism evidence="4 5">
    <name type="scientific">Daphnia magna</name>
    <dbReference type="NCBI Taxonomy" id="35525"/>
    <lineage>
        <taxon>Eukaryota</taxon>
        <taxon>Metazoa</taxon>
        <taxon>Ecdysozoa</taxon>
        <taxon>Arthropoda</taxon>
        <taxon>Crustacea</taxon>
        <taxon>Branchiopoda</taxon>
        <taxon>Diplostraca</taxon>
        <taxon>Cladocera</taxon>
        <taxon>Anomopoda</taxon>
        <taxon>Daphniidae</taxon>
        <taxon>Daphnia</taxon>
    </lineage>
</organism>
<evidence type="ECO:0000259" key="3">
    <source>
        <dbReference type="PROSITE" id="PS50158"/>
    </source>
</evidence>
<evidence type="ECO:0000256" key="1">
    <source>
        <dbReference type="PROSITE-ProRule" id="PRU00047"/>
    </source>
</evidence>
<accession>A0ABR0ADT5</accession>
<dbReference type="Pfam" id="PF00098">
    <property type="entry name" value="zf-CCHC"/>
    <property type="match status" value="1"/>
</dbReference>
<evidence type="ECO:0000313" key="5">
    <source>
        <dbReference type="Proteomes" id="UP001234178"/>
    </source>
</evidence>
<comment type="caution">
    <text evidence="4">The sequence shown here is derived from an EMBL/GenBank/DDBJ whole genome shotgun (WGS) entry which is preliminary data.</text>
</comment>
<evidence type="ECO:0000256" key="2">
    <source>
        <dbReference type="SAM" id="MobiDB-lite"/>
    </source>
</evidence>
<dbReference type="InterPro" id="IPR036875">
    <property type="entry name" value="Znf_CCHC_sf"/>
</dbReference>
<dbReference type="SMART" id="SM00343">
    <property type="entry name" value="ZnF_C2HC"/>
    <property type="match status" value="1"/>
</dbReference>
<feature type="region of interest" description="Disordered" evidence="2">
    <location>
        <begin position="17"/>
        <end position="48"/>
    </location>
</feature>
<dbReference type="SUPFAM" id="SSF57756">
    <property type="entry name" value="Retrovirus zinc finger-like domains"/>
    <property type="match status" value="1"/>
</dbReference>
<dbReference type="Gene3D" id="4.10.60.10">
    <property type="entry name" value="Zinc finger, CCHC-type"/>
    <property type="match status" value="1"/>
</dbReference>
<dbReference type="PROSITE" id="PS50158">
    <property type="entry name" value="ZF_CCHC"/>
    <property type="match status" value="1"/>
</dbReference>
<feature type="domain" description="CCHC-type" evidence="3">
    <location>
        <begin position="342"/>
        <end position="356"/>
    </location>
</feature>
<proteinExistence type="predicted"/>